<dbReference type="InterPro" id="IPR058240">
    <property type="entry name" value="rSAM_sf"/>
</dbReference>
<evidence type="ECO:0008006" key="9">
    <source>
        <dbReference type="Google" id="ProtNLM"/>
    </source>
</evidence>
<name>A0ABN2J206_9ACTN</name>
<dbReference type="Gene3D" id="3.20.20.70">
    <property type="entry name" value="Aldolase class I"/>
    <property type="match status" value="1"/>
</dbReference>
<reference evidence="7 8" key="1">
    <citation type="journal article" date="2019" name="Int. J. Syst. Evol. Microbiol.">
        <title>The Global Catalogue of Microorganisms (GCM) 10K type strain sequencing project: providing services to taxonomists for standard genome sequencing and annotation.</title>
        <authorList>
            <consortium name="The Broad Institute Genomics Platform"/>
            <consortium name="The Broad Institute Genome Sequencing Center for Infectious Disease"/>
            <person name="Wu L."/>
            <person name="Ma J."/>
        </authorList>
    </citation>
    <scope>NUCLEOTIDE SEQUENCE [LARGE SCALE GENOMIC DNA]</scope>
    <source>
        <strain evidence="7 8">JCM 14307</strain>
    </source>
</reference>
<dbReference type="SUPFAM" id="SSF102114">
    <property type="entry name" value="Radical SAM enzymes"/>
    <property type="match status" value="1"/>
</dbReference>
<feature type="domain" description="4Fe4S-binding SPASM" evidence="6">
    <location>
        <begin position="208"/>
        <end position="269"/>
    </location>
</feature>
<dbReference type="SFLD" id="SFLDG01386">
    <property type="entry name" value="main_SPASM_domain-containing"/>
    <property type="match status" value="1"/>
</dbReference>
<organism evidence="7 8">
    <name type="scientific">Kribbella yunnanensis</name>
    <dbReference type="NCBI Taxonomy" id="190194"/>
    <lineage>
        <taxon>Bacteria</taxon>
        <taxon>Bacillati</taxon>
        <taxon>Actinomycetota</taxon>
        <taxon>Actinomycetes</taxon>
        <taxon>Propionibacteriales</taxon>
        <taxon>Kribbellaceae</taxon>
        <taxon>Kribbella</taxon>
    </lineage>
</organism>
<evidence type="ECO:0000313" key="8">
    <source>
        <dbReference type="Proteomes" id="UP001500280"/>
    </source>
</evidence>
<evidence type="ECO:0000256" key="1">
    <source>
        <dbReference type="ARBA" id="ARBA00022691"/>
    </source>
</evidence>
<dbReference type="EMBL" id="BAAANF010000027">
    <property type="protein sequence ID" value="GAA1716463.1"/>
    <property type="molecule type" value="Genomic_DNA"/>
</dbReference>
<protein>
    <recommendedName>
        <fullName evidence="9">Radical SAM protein</fullName>
    </recommendedName>
</protein>
<evidence type="ECO:0000256" key="2">
    <source>
        <dbReference type="ARBA" id="ARBA00022723"/>
    </source>
</evidence>
<proteinExistence type="predicted"/>
<dbReference type="InterPro" id="IPR050377">
    <property type="entry name" value="Radical_SAM_PqqE_MftC-like"/>
</dbReference>
<dbReference type="Pfam" id="PF04055">
    <property type="entry name" value="Radical_SAM"/>
    <property type="match status" value="1"/>
</dbReference>
<dbReference type="SFLD" id="SFLDG01216">
    <property type="entry name" value="thioether_bond_formation_requi"/>
    <property type="match status" value="1"/>
</dbReference>
<dbReference type="PANTHER" id="PTHR11228:SF7">
    <property type="entry name" value="PQQA PEPTIDE CYCLASE"/>
    <property type="match status" value="1"/>
</dbReference>
<dbReference type="InterPro" id="IPR007197">
    <property type="entry name" value="rSAM"/>
</dbReference>
<evidence type="ECO:0000256" key="4">
    <source>
        <dbReference type="ARBA" id="ARBA00023014"/>
    </source>
</evidence>
<sequence length="330" mass="35530">MNNISVDQQAAPADDLIDFAWWEITGKCQLSCNHCYASSGPDGTHGVMSTTDWLRVITQTREAGASMGQFIGGEPTLHPDLSVLVRHALDAGMEVEIYTNLVHVTPAMWETFRLPGVRLATSYYSDDPAEHQAVTNRPTHRLTTQNIALARELGVPLRAGVVGVLERQRTEQGIAVLEGLGVLDIGYDNLREVGRGTRDANPGTEQLCGNCGDRQVAISPSGEVWPCVFSRWLPVGNVRVAPLTEILGSPQFSAVVEELEESFAPATNCAPNMCNPKCGPSCSPACRPQGTRNPCGPRSGCSPNYGSCNPDKTLCNPARNCAPNKCRPTT</sequence>
<evidence type="ECO:0000313" key="7">
    <source>
        <dbReference type="EMBL" id="GAA1716463.1"/>
    </source>
</evidence>
<keyword evidence="4" id="KW-0411">Iron-sulfur</keyword>
<dbReference type="RefSeq" id="WP_344163773.1">
    <property type="nucleotide sequence ID" value="NZ_BAAANF010000027.1"/>
</dbReference>
<dbReference type="SFLD" id="SFLDS00029">
    <property type="entry name" value="Radical_SAM"/>
    <property type="match status" value="1"/>
</dbReference>
<evidence type="ECO:0000256" key="3">
    <source>
        <dbReference type="ARBA" id="ARBA00023004"/>
    </source>
</evidence>
<dbReference type="Pfam" id="PF13186">
    <property type="entry name" value="SPASM"/>
    <property type="match status" value="1"/>
</dbReference>
<keyword evidence="8" id="KW-1185">Reference proteome</keyword>
<dbReference type="InterPro" id="IPR023885">
    <property type="entry name" value="4Fe4S-binding_SPASM_dom"/>
</dbReference>
<dbReference type="SFLD" id="SFLDF00365">
    <property type="entry name" value="thuricin_CD_(TrnCD-like)"/>
    <property type="match status" value="1"/>
</dbReference>
<dbReference type="Proteomes" id="UP001500280">
    <property type="component" value="Unassembled WGS sequence"/>
</dbReference>
<evidence type="ECO:0000259" key="6">
    <source>
        <dbReference type="Pfam" id="PF13186"/>
    </source>
</evidence>
<feature type="domain" description="Radical SAM core" evidence="5">
    <location>
        <begin position="23"/>
        <end position="163"/>
    </location>
</feature>
<dbReference type="SFLD" id="SFLDG01067">
    <property type="entry name" value="SPASM/twitch_domain_containing"/>
    <property type="match status" value="1"/>
</dbReference>
<comment type="caution">
    <text evidence="7">The sequence shown here is derived from an EMBL/GenBank/DDBJ whole genome shotgun (WGS) entry which is preliminary data.</text>
</comment>
<dbReference type="PANTHER" id="PTHR11228">
    <property type="entry name" value="RADICAL SAM DOMAIN PROTEIN"/>
    <property type="match status" value="1"/>
</dbReference>
<dbReference type="CDD" id="cd01335">
    <property type="entry name" value="Radical_SAM"/>
    <property type="match status" value="1"/>
</dbReference>
<keyword evidence="3" id="KW-0408">Iron</keyword>
<accession>A0ABN2J206</accession>
<dbReference type="InterPro" id="IPR013785">
    <property type="entry name" value="Aldolase_TIM"/>
</dbReference>
<evidence type="ECO:0000259" key="5">
    <source>
        <dbReference type="Pfam" id="PF04055"/>
    </source>
</evidence>
<keyword evidence="2" id="KW-0479">Metal-binding</keyword>
<keyword evidence="1" id="KW-0949">S-adenosyl-L-methionine</keyword>
<gene>
    <name evidence="7" type="ORF">GCM10009745_76200</name>
</gene>